<dbReference type="Gene3D" id="1.20.1250.20">
    <property type="entry name" value="MFS general substrate transporter like domains"/>
    <property type="match status" value="1"/>
</dbReference>
<dbReference type="Proteomes" id="UP000245959">
    <property type="component" value="Unassembled WGS sequence"/>
</dbReference>
<evidence type="ECO:0000256" key="4">
    <source>
        <dbReference type="SAM" id="Phobius"/>
    </source>
</evidence>
<feature type="transmembrane region" description="Helical" evidence="4">
    <location>
        <begin position="12"/>
        <end position="28"/>
    </location>
</feature>
<evidence type="ECO:0000313" key="7">
    <source>
        <dbReference type="Proteomes" id="UP000245959"/>
    </source>
</evidence>
<name>A0A2U1B491_9BACT</name>
<dbReference type="EMBL" id="QEKH01000008">
    <property type="protein sequence ID" value="PVY43506.1"/>
    <property type="molecule type" value="Genomic_DNA"/>
</dbReference>
<protein>
    <submittedName>
        <fullName evidence="5 6">MFS transporter</fullName>
    </submittedName>
</protein>
<dbReference type="RefSeq" id="WP_116883410.1">
    <property type="nucleotide sequence ID" value="NZ_CABMMC010000014.1"/>
</dbReference>
<feature type="transmembrane region" description="Helical" evidence="4">
    <location>
        <begin position="198"/>
        <end position="219"/>
    </location>
</feature>
<keyword evidence="2 4" id="KW-1133">Transmembrane helix</keyword>
<feature type="transmembrane region" description="Helical" evidence="4">
    <location>
        <begin position="412"/>
        <end position="432"/>
    </location>
</feature>
<dbReference type="AlphaFoldDB" id="A0A2U1B491"/>
<dbReference type="InterPro" id="IPR011701">
    <property type="entry name" value="MFS"/>
</dbReference>
<comment type="caution">
    <text evidence="6">The sequence shown here is derived from an EMBL/GenBank/DDBJ whole genome shotgun (WGS) entry which is preliminary data.</text>
</comment>
<evidence type="ECO:0000256" key="1">
    <source>
        <dbReference type="ARBA" id="ARBA00022692"/>
    </source>
</evidence>
<feature type="transmembrane region" description="Helical" evidence="4">
    <location>
        <begin position="380"/>
        <end position="400"/>
    </location>
</feature>
<feature type="transmembrane region" description="Helical" evidence="4">
    <location>
        <begin position="172"/>
        <end position="192"/>
    </location>
</feature>
<sequence>MSKGRTWRNGTLVYTAGGLAVLFLWLMWGDFAYSMKDRATGTVAALMLKKFDVSDFLFGIIMISFPNFTNIFLCPIVSYRSDRHRGRFGRRIPYLLLTTPFIVIGLAGLGFTPLLARLIRQAVGAEHISYNLTALLVFCFFWIILDFGTTLAGAIFNALATDVVPTEFLGRFFAMFRAVSLGCAFLFNYFVMGYAETHALVIFLGLAALYGIGLFSICLKVKEGEYPPPEAETSGPPTVKSAVKTYFRECFSLPYYRWVIMASVVSGFSVVPFNIYGIFYAKSLNMDMDFYGKVSSLICLVSFVLSFFLGWFSDRFHPIRTGMVSMALQTVILFIGGRIATTESVFAWLFLVQGISIMSYNTLMASYAPRLFPREYFAQFNSAMMLINALASVIGAPLVGKFLDLTGNHYPHLFTIGGVIGLCGLGCFVMVYRGYQRYGGDSGYIAPAPTV</sequence>
<keyword evidence="1 4" id="KW-0812">Transmembrane</keyword>
<dbReference type="PANTHER" id="PTHR23528:SF1">
    <property type="entry name" value="MAJOR FACILITATOR SUPERFAMILY (MFS) PROFILE DOMAIN-CONTAINING PROTEIN"/>
    <property type="match status" value="1"/>
</dbReference>
<dbReference type="EMBL" id="JABAEW010000001">
    <property type="protein sequence ID" value="NMD85016.1"/>
    <property type="molecule type" value="Genomic_DNA"/>
</dbReference>
<dbReference type="OrthoDB" id="9803985at2"/>
<feature type="transmembrane region" description="Helical" evidence="4">
    <location>
        <begin position="255"/>
        <end position="278"/>
    </location>
</feature>
<organism evidence="6 7">
    <name type="scientific">Victivallis vadensis</name>
    <dbReference type="NCBI Taxonomy" id="172901"/>
    <lineage>
        <taxon>Bacteria</taxon>
        <taxon>Pseudomonadati</taxon>
        <taxon>Lentisphaerota</taxon>
        <taxon>Lentisphaeria</taxon>
        <taxon>Victivallales</taxon>
        <taxon>Victivallaceae</taxon>
        <taxon>Victivallis</taxon>
    </lineage>
</organism>
<feature type="transmembrane region" description="Helical" evidence="4">
    <location>
        <begin position="323"/>
        <end position="340"/>
    </location>
</feature>
<dbReference type="SUPFAM" id="SSF103473">
    <property type="entry name" value="MFS general substrate transporter"/>
    <property type="match status" value="1"/>
</dbReference>
<evidence type="ECO:0000313" key="8">
    <source>
        <dbReference type="Proteomes" id="UP000576225"/>
    </source>
</evidence>
<evidence type="ECO:0000313" key="5">
    <source>
        <dbReference type="EMBL" id="NMD85016.1"/>
    </source>
</evidence>
<accession>A0A2U1B491</accession>
<proteinExistence type="predicted"/>
<gene>
    <name evidence="6" type="ORF">C8D82_10831</name>
    <name evidence="5" type="ORF">HF882_00300</name>
</gene>
<dbReference type="PANTHER" id="PTHR23528">
    <property type="match status" value="1"/>
</dbReference>
<dbReference type="InterPro" id="IPR036259">
    <property type="entry name" value="MFS_trans_sf"/>
</dbReference>
<reference evidence="5 8" key="2">
    <citation type="submission" date="2020-04" db="EMBL/GenBank/DDBJ databases">
        <authorList>
            <person name="Hitch T.C.A."/>
            <person name="Wylensek D."/>
            <person name="Clavel T."/>
        </authorList>
    </citation>
    <scope>NUCLEOTIDE SEQUENCE [LARGE SCALE GENOMIC DNA]</scope>
    <source>
        <strain evidence="5 8">COR2-253-APC-1A</strain>
    </source>
</reference>
<dbReference type="Pfam" id="PF07690">
    <property type="entry name" value="MFS_1"/>
    <property type="match status" value="1"/>
</dbReference>
<feature type="transmembrane region" description="Helical" evidence="4">
    <location>
        <begin position="346"/>
        <end position="368"/>
    </location>
</feature>
<dbReference type="GeneID" id="78294715"/>
<feature type="transmembrane region" description="Helical" evidence="4">
    <location>
        <begin position="56"/>
        <end position="80"/>
    </location>
</feature>
<evidence type="ECO:0000313" key="6">
    <source>
        <dbReference type="EMBL" id="PVY43506.1"/>
    </source>
</evidence>
<feature type="transmembrane region" description="Helical" evidence="4">
    <location>
        <begin position="135"/>
        <end position="160"/>
    </location>
</feature>
<feature type="transmembrane region" description="Helical" evidence="4">
    <location>
        <begin position="92"/>
        <end position="115"/>
    </location>
</feature>
<reference evidence="6 7" key="1">
    <citation type="submission" date="2018-04" db="EMBL/GenBank/DDBJ databases">
        <title>Genomic Encyclopedia of Type Strains, Phase IV (KMG-IV): sequencing the most valuable type-strain genomes for metagenomic binning, comparative biology and taxonomic classification.</title>
        <authorList>
            <person name="Goeker M."/>
        </authorList>
    </citation>
    <scope>NUCLEOTIDE SEQUENCE [LARGE SCALE GENOMIC DNA]</scope>
    <source>
        <strain evidence="6 7">DSM 14823</strain>
    </source>
</reference>
<dbReference type="Proteomes" id="UP000576225">
    <property type="component" value="Unassembled WGS sequence"/>
</dbReference>
<evidence type="ECO:0000256" key="2">
    <source>
        <dbReference type="ARBA" id="ARBA00022989"/>
    </source>
</evidence>
<dbReference type="GO" id="GO:0022857">
    <property type="term" value="F:transmembrane transporter activity"/>
    <property type="evidence" value="ECO:0007669"/>
    <property type="project" value="InterPro"/>
</dbReference>
<feature type="transmembrane region" description="Helical" evidence="4">
    <location>
        <begin position="290"/>
        <end position="311"/>
    </location>
</feature>
<keyword evidence="7" id="KW-1185">Reference proteome</keyword>
<evidence type="ECO:0000256" key="3">
    <source>
        <dbReference type="ARBA" id="ARBA00023136"/>
    </source>
</evidence>
<keyword evidence="3 4" id="KW-0472">Membrane</keyword>